<dbReference type="PROSITE" id="PS50089">
    <property type="entry name" value="ZF_RING_2"/>
    <property type="match status" value="1"/>
</dbReference>
<dbReference type="InterPro" id="IPR013083">
    <property type="entry name" value="Znf_RING/FYVE/PHD"/>
</dbReference>
<organism evidence="3 4">
    <name type="scientific">Ampelomyces quisqualis</name>
    <name type="common">Powdery mildew agent</name>
    <dbReference type="NCBI Taxonomy" id="50730"/>
    <lineage>
        <taxon>Eukaryota</taxon>
        <taxon>Fungi</taxon>
        <taxon>Dikarya</taxon>
        <taxon>Ascomycota</taxon>
        <taxon>Pezizomycotina</taxon>
        <taxon>Dothideomycetes</taxon>
        <taxon>Pleosporomycetidae</taxon>
        <taxon>Pleosporales</taxon>
        <taxon>Pleosporineae</taxon>
        <taxon>Phaeosphaeriaceae</taxon>
        <taxon>Ampelomyces</taxon>
    </lineage>
</organism>
<evidence type="ECO:0000313" key="4">
    <source>
        <dbReference type="Proteomes" id="UP000800096"/>
    </source>
</evidence>
<dbReference type="AlphaFoldDB" id="A0A6A5Q7D7"/>
<dbReference type="InterPro" id="IPR001841">
    <property type="entry name" value="Znf_RING"/>
</dbReference>
<name>A0A6A5Q7D7_AMPQU</name>
<keyword evidence="4" id="KW-1185">Reference proteome</keyword>
<dbReference type="Pfam" id="PF13639">
    <property type="entry name" value="zf-RING_2"/>
    <property type="match status" value="1"/>
</dbReference>
<keyword evidence="1" id="KW-0862">Zinc</keyword>
<reference evidence="3" key="1">
    <citation type="journal article" date="2020" name="Stud. Mycol.">
        <title>101 Dothideomycetes genomes: a test case for predicting lifestyles and emergence of pathogens.</title>
        <authorList>
            <person name="Haridas S."/>
            <person name="Albert R."/>
            <person name="Binder M."/>
            <person name="Bloem J."/>
            <person name="Labutti K."/>
            <person name="Salamov A."/>
            <person name="Andreopoulos B."/>
            <person name="Baker S."/>
            <person name="Barry K."/>
            <person name="Bills G."/>
            <person name="Bluhm B."/>
            <person name="Cannon C."/>
            <person name="Castanera R."/>
            <person name="Culley D."/>
            <person name="Daum C."/>
            <person name="Ezra D."/>
            <person name="Gonzalez J."/>
            <person name="Henrissat B."/>
            <person name="Kuo A."/>
            <person name="Liang C."/>
            <person name="Lipzen A."/>
            <person name="Lutzoni F."/>
            <person name="Magnuson J."/>
            <person name="Mondo S."/>
            <person name="Nolan M."/>
            <person name="Ohm R."/>
            <person name="Pangilinan J."/>
            <person name="Park H.-J."/>
            <person name="Ramirez L."/>
            <person name="Alfaro M."/>
            <person name="Sun H."/>
            <person name="Tritt A."/>
            <person name="Yoshinaga Y."/>
            <person name="Zwiers L.-H."/>
            <person name="Turgeon B."/>
            <person name="Goodwin S."/>
            <person name="Spatafora J."/>
            <person name="Crous P."/>
            <person name="Grigoriev I."/>
        </authorList>
    </citation>
    <scope>NUCLEOTIDE SEQUENCE</scope>
    <source>
        <strain evidence="3">HMLAC05119</strain>
    </source>
</reference>
<dbReference type="OrthoDB" id="3693801at2759"/>
<evidence type="ECO:0000259" key="2">
    <source>
        <dbReference type="PROSITE" id="PS50089"/>
    </source>
</evidence>
<dbReference type="GO" id="GO:0008270">
    <property type="term" value="F:zinc ion binding"/>
    <property type="evidence" value="ECO:0007669"/>
    <property type="project" value="UniProtKB-KW"/>
</dbReference>
<evidence type="ECO:0000313" key="3">
    <source>
        <dbReference type="EMBL" id="KAF1911379.1"/>
    </source>
</evidence>
<protein>
    <recommendedName>
        <fullName evidence="2">RING-type domain-containing protein</fullName>
    </recommendedName>
</protein>
<keyword evidence="1" id="KW-0863">Zinc-finger</keyword>
<keyword evidence="1" id="KW-0479">Metal-binding</keyword>
<evidence type="ECO:0000256" key="1">
    <source>
        <dbReference type="PROSITE-ProRule" id="PRU00175"/>
    </source>
</evidence>
<gene>
    <name evidence="3" type="ORF">BDU57DRAFT_524467</name>
</gene>
<sequence>MATTTTTNMAITKATFLAEGFDLTILDTTSPEQDCAICTKPIYQAKCDNDAKSHNHGPHCSPAPNDKPATPAPIAEPGIRLKACGHVLGHRCALRWFELKNSCPFCRREVFVLGGEEVSGRVVGWF</sequence>
<dbReference type="Proteomes" id="UP000800096">
    <property type="component" value="Unassembled WGS sequence"/>
</dbReference>
<dbReference type="SUPFAM" id="SSF57850">
    <property type="entry name" value="RING/U-box"/>
    <property type="match status" value="1"/>
</dbReference>
<feature type="domain" description="RING-type" evidence="2">
    <location>
        <begin position="35"/>
        <end position="107"/>
    </location>
</feature>
<dbReference type="Gene3D" id="3.30.40.10">
    <property type="entry name" value="Zinc/RING finger domain, C3HC4 (zinc finger)"/>
    <property type="match status" value="1"/>
</dbReference>
<proteinExistence type="predicted"/>
<dbReference type="EMBL" id="ML979144">
    <property type="protein sequence ID" value="KAF1911379.1"/>
    <property type="molecule type" value="Genomic_DNA"/>
</dbReference>
<accession>A0A6A5Q7D7</accession>